<reference evidence="6" key="3">
    <citation type="submission" date="2025-09" db="UniProtKB">
        <authorList>
            <consortium name="Ensembl"/>
        </authorList>
    </citation>
    <scope>IDENTIFICATION</scope>
</reference>
<sequence>MNVWFSAHFLLAGLVLSSSAPAGEECEPLTTPQAPDVPSMISGKMHFIMGYIDNDFFKSILSKTNSSWIQISEVPDDPKTLNMFESNRINGKCFISNLTITIEGIRATVAVKDYQSDFHQLPSCAGCLALSINSTIRNLDQFLKLMKIDLESGLSEITARSVYLMANQTSLPESDLERFKKQASCLGFTGEPDYQYDPEKAFCREGEGVHLSL</sequence>
<reference evidence="6" key="2">
    <citation type="submission" date="2025-08" db="UniProtKB">
        <authorList>
            <consortium name="Ensembl"/>
        </authorList>
    </citation>
    <scope>IDENTIFICATION</scope>
</reference>
<dbReference type="HOGENOM" id="CLU_1405431_0_0_1"/>
<evidence type="ECO:0000256" key="4">
    <source>
        <dbReference type="ARBA" id="ARBA00023180"/>
    </source>
</evidence>
<dbReference type="STRING" id="99883.ENSTNIP00000000044"/>
<evidence type="ECO:0000256" key="5">
    <source>
        <dbReference type="SAM" id="SignalP"/>
    </source>
</evidence>
<evidence type="ECO:0000313" key="7">
    <source>
        <dbReference type="Proteomes" id="UP000007303"/>
    </source>
</evidence>
<dbReference type="InterPro" id="IPR012674">
    <property type="entry name" value="Calycin"/>
</dbReference>
<reference evidence="7" key="1">
    <citation type="journal article" date="2004" name="Nature">
        <title>Genome duplication in the teleost fish Tetraodon nigroviridis reveals the early vertebrate proto-karyotype.</title>
        <authorList>
            <person name="Jaillon O."/>
            <person name="Aury J.-M."/>
            <person name="Brunet F."/>
            <person name="Petit J.-L."/>
            <person name="Stange-Thomann N."/>
            <person name="Mauceli E."/>
            <person name="Bouneau L."/>
            <person name="Fischer C."/>
            <person name="Ozouf-Costaz C."/>
            <person name="Bernot A."/>
            <person name="Nicaud S."/>
            <person name="Jaffe D."/>
            <person name="Fisher S."/>
            <person name="Lutfalla G."/>
            <person name="Dossat C."/>
            <person name="Segurens B."/>
            <person name="Dasilva C."/>
            <person name="Salanoubat M."/>
            <person name="Levy M."/>
            <person name="Boudet N."/>
            <person name="Castellano S."/>
            <person name="Anthouard V."/>
            <person name="Jubin C."/>
            <person name="Castelli V."/>
            <person name="Katinka M."/>
            <person name="Vacherie B."/>
            <person name="Biemont C."/>
            <person name="Skalli Z."/>
            <person name="Cattolico L."/>
            <person name="Poulain J."/>
            <person name="De Berardinis V."/>
            <person name="Cruaud C."/>
            <person name="Duprat S."/>
            <person name="Brottier P."/>
            <person name="Coutanceau J.-P."/>
            <person name="Gouzy J."/>
            <person name="Parra G."/>
            <person name="Lardier G."/>
            <person name="Chapple C."/>
            <person name="McKernan K.J."/>
            <person name="McEwan P."/>
            <person name="Bosak S."/>
            <person name="Kellis M."/>
            <person name="Volff J.-N."/>
            <person name="Guigo R."/>
            <person name="Zody M.C."/>
            <person name="Mesirov J."/>
            <person name="Lindblad-Toh K."/>
            <person name="Birren B."/>
            <person name="Nusbaum C."/>
            <person name="Kahn D."/>
            <person name="Robinson-Rechavi M."/>
            <person name="Laudet V."/>
            <person name="Schachter V."/>
            <person name="Quetier F."/>
            <person name="Saurin W."/>
            <person name="Scarpelli C."/>
            <person name="Wincker P."/>
            <person name="Lander E.S."/>
            <person name="Weissenbach J."/>
            <person name="Roest Crollius H."/>
        </authorList>
    </citation>
    <scope>NUCLEOTIDE SEQUENCE [LARGE SCALE GENOMIC DNA]</scope>
</reference>
<dbReference type="GO" id="GO:0005576">
    <property type="term" value="C:extracellular region"/>
    <property type="evidence" value="ECO:0007669"/>
    <property type="project" value="UniProtKB-SubCell"/>
</dbReference>
<dbReference type="GeneTree" id="ENSGT00400000024810"/>
<evidence type="ECO:0000313" key="6">
    <source>
        <dbReference type="Ensembl" id="ENSTNIP00000000044.1"/>
    </source>
</evidence>
<keyword evidence="7" id="KW-1185">Reference proteome</keyword>
<dbReference type="Gene3D" id="2.40.128.20">
    <property type="match status" value="1"/>
</dbReference>
<dbReference type="AlphaFoldDB" id="H3BVN2"/>
<protein>
    <submittedName>
        <fullName evidence="6">Uncharacterized protein</fullName>
    </submittedName>
</protein>
<dbReference type="InParanoid" id="H3BVN2"/>
<feature type="chain" id="PRO_5003581608" evidence="5">
    <location>
        <begin position="23"/>
        <end position="213"/>
    </location>
</feature>
<dbReference type="PANTHER" id="PTHR11967:SF2">
    <property type="entry name" value="ALPHA-1-ACID GLYCOPROTEIN 1"/>
    <property type="match status" value="1"/>
</dbReference>
<comment type="subcellular location">
    <subcellularLocation>
        <location evidence="1">Secreted</location>
    </subcellularLocation>
</comment>
<dbReference type="PANTHER" id="PTHR11967">
    <property type="entry name" value="ALPHA-1-ACID GLYCOPROTEIN"/>
    <property type="match status" value="1"/>
</dbReference>
<keyword evidence="2" id="KW-0964">Secreted</keyword>
<dbReference type="OMA" id="CAEGEGI"/>
<dbReference type="Proteomes" id="UP000007303">
    <property type="component" value="Unassembled WGS sequence"/>
</dbReference>
<evidence type="ECO:0000256" key="3">
    <source>
        <dbReference type="ARBA" id="ARBA00022729"/>
    </source>
</evidence>
<dbReference type="Ensembl" id="ENSTNIT00000001928.1">
    <property type="protein sequence ID" value="ENSTNIP00000000044.1"/>
    <property type="gene ID" value="ENSTNIG00000001069.1"/>
</dbReference>
<proteinExistence type="predicted"/>
<keyword evidence="4" id="KW-0325">Glycoprotein</keyword>
<evidence type="ECO:0000256" key="1">
    <source>
        <dbReference type="ARBA" id="ARBA00004613"/>
    </source>
</evidence>
<feature type="signal peptide" evidence="5">
    <location>
        <begin position="1"/>
        <end position="22"/>
    </location>
</feature>
<keyword evidence="3 5" id="KW-0732">Signal</keyword>
<evidence type="ECO:0000256" key="2">
    <source>
        <dbReference type="ARBA" id="ARBA00022525"/>
    </source>
</evidence>
<organism evidence="6 7">
    <name type="scientific">Tetraodon nigroviridis</name>
    <name type="common">Spotted green pufferfish</name>
    <name type="synonym">Chelonodon nigroviridis</name>
    <dbReference type="NCBI Taxonomy" id="99883"/>
    <lineage>
        <taxon>Eukaryota</taxon>
        <taxon>Metazoa</taxon>
        <taxon>Chordata</taxon>
        <taxon>Craniata</taxon>
        <taxon>Vertebrata</taxon>
        <taxon>Euteleostomi</taxon>
        <taxon>Actinopterygii</taxon>
        <taxon>Neopterygii</taxon>
        <taxon>Teleostei</taxon>
        <taxon>Neoteleostei</taxon>
        <taxon>Acanthomorphata</taxon>
        <taxon>Eupercaria</taxon>
        <taxon>Tetraodontiformes</taxon>
        <taxon>Tetradontoidea</taxon>
        <taxon>Tetraodontidae</taxon>
        <taxon>Tetraodon</taxon>
    </lineage>
</organism>
<name>H3BVN2_TETNG</name>
<accession>H3BVN2</accession>
<dbReference type="SUPFAM" id="SSF50814">
    <property type="entry name" value="Lipocalins"/>
    <property type="match status" value="1"/>
</dbReference>